<keyword evidence="1" id="KW-0175">Coiled coil</keyword>
<protein>
    <submittedName>
        <fullName evidence="3">Septum formation initiator family protein</fullName>
    </submittedName>
</protein>
<evidence type="ECO:0000256" key="2">
    <source>
        <dbReference type="SAM" id="Phobius"/>
    </source>
</evidence>
<gene>
    <name evidence="3" type="ORF">GCM10023331_34360</name>
</gene>
<keyword evidence="4" id="KW-1185">Reference proteome</keyword>
<dbReference type="Proteomes" id="UP001500298">
    <property type="component" value="Unassembled WGS sequence"/>
</dbReference>
<evidence type="ECO:0000313" key="4">
    <source>
        <dbReference type="Proteomes" id="UP001500298"/>
    </source>
</evidence>
<evidence type="ECO:0000256" key="1">
    <source>
        <dbReference type="SAM" id="Coils"/>
    </source>
</evidence>
<keyword evidence="2" id="KW-1133">Transmembrane helix</keyword>
<organism evidence="3 4">
    <name type="scientific">Algivirga pacifica</name>
    <dbReference type="NCBI Taxonomy" id="1162670"/>
    <lineage>
        <taxon>Bacteria</taxon>
        <taxon>Pseudomonadati</taxon>
        <taxon>Bacteroidota</taxon>
        <taxon>Cytophagia</taxon>
        <taxon>Cytophagales</taxon>
        <taxon>Flammeovirgaceae</taxon>
        <taxon>Algivirga</taxon>
    </lineage>
</organism>
<dbReference type="Pfam" id="PF04977">
    <property type="entry name" value="DivIC"/>
    <property type="match status" value="1"/>
</dbReference>
<keyword evidence="2" id="KW-0472">Membrane</keyword>
<name>A0ABP9DMD6_9BACT</name>
<evidence type="ECO:0000313" key="3">
    <source>
        <dbReference type="EMBL" id="GAA4846771.1"/>
    </source>
</evidence>
<accession>A0ABP9DMD6</accession>
<feature type="coiled-coil region" evidence="1">
    <location>
        <begin position="42"/>
        <end position="76"/>
    </location>
</feature>
<dbReference type="RefSeq" id="WP_345374038.1">
    <property type="nucleotide sequence ID" value="NZ_BAABJX010000055.1"/>
</dbReference>
<dbReference type="EMBL" id="BAABJX010000055">
    <property type="protein sequence ID" value="GAA4846771.1"/>
    <property type="molecule type" value="Genomic_DNA"/>
</dbReference>
<proteinExistence type="predicted"/>
<dbReference type="InterPro" id="IPR007060">
    <property type="entry name" value="FtsL/DivIC"/>
</dbReference>
<keyword evidence="2" id="KW-0812">Transmembrane</keyword>
<comment type="caution">
    <text evidence="3">The sequence shown here is derived from an EMBL/GenBank/DDBJ whole genome shotgun (WGS) entry which is preliminary data.</text>
</comment>
<feature type="transmembrane region" description="Helical" evidence="2">
    <location>
        <begin position="15"/>
        <end position="34"/>
    </location>
</feature>
<sequence length="103" mass="12521">MKTFLKNLYQKVPSSFKNIYVITLLVFSVWMLFFDTHDQLTIHRLKQRKIELNEKKAFYQKEIDQLEKDMESLQTDPIQLEKFAREKHLLRKAGEDVYIIKKK</sequence>
<reference evidence="4" key="1">
    <citation type="journal article" date="2019" name="Int. J. Syst. Evol. Microbiol.">
        <title>The Global Catalogue of Microorganisms (GCM) 10K type strain sequencing project: providing services to taxonomists for standard genome sequencing and annotation.</title>
        <authorList>
            <consortium name="The Broad Institute Genomics Platform"/>
            <consortium name="The Broad Institute Genome Sequencing Center for Infectious Disease"/>
            <person name="Wu L."/>
            <person name="Ma J."/>
        </authorList>
    </citation>
    <scope>NUCLEOTIDE SEQUENCE [LARGE SCALE GENOMIC DNA]</scope>
    <source>
        <strain evidence="4">JCM 18326</strain>
    </source>
</reference>